<feature type="transmembrane region" description="Helical" evidence="1">
    <location>
        <begin position="170"/>
        <end position="188"/>
    </location>
</feature>
<keyword evidence="1" id="KW-0472">Membrane</keyword>
<dbReference type="AlphaFoldDB" id="A0A0P8AV54"/>
<keyword evidence="1" id="KW-0812">Transmembrane</keyword>
<sequence length="925" mass="104873">MRQTLPAIGSFILIALIVIGAFLLIYFVGFDRMPYRELIPGYFLDRLPIPFDIAAIGPVTFPIEVDNFLVFQEFKSLRPSFSLLEIRTFGVLSVILISAFLAWIPSFKKLYFLIAGAAWILILTLSNLNGLNFEGLSTNLPLIVAIAGSLAAPVFFHVSGKFEYYPVRYVVSLLFVGISAWVLIQGSTVEQADIFLAEHALIPVFCLSIAWVFWNGHSMISGIYILLTRASRNLEVKISIQLLILSIVYLLLIFNILLDLTGNPLSWLPSFDPLYLLIPVGVLGYFVIEVKGNTDLDLIAPPKVLKSLHLIGFALVLWLVWKLKATGNQPGEELLKHLFTYSQLGISAFFIIYLYSNFLSIMNTGKNVERVLFKPFSLPYYHLRLGGLIAMLVITAYANGIVGAQVNAMSNHVLGDYYYATDQRLNASILYENSWFRYRKNPKAKNALAHLLFELKQPTLAKSHLEQSVYEAPQEDNFVLLAERFHQENKLFQAISLLENGLEIFKQSEAIRNNLALLYLKTNRAEEAIQLLIDAPLEQKVTKSNLLASRLKSGNFNIENAEAVDLPNKINALAYQNALGNIPAEELVKSLREESLKSTSPLLKQAGLRNVYSLWTQESPEADLVLLDSLWQQPEMETYIMPLQETAVIRSLAADRIGEAIKNLNGLAFRNPGDAGYFLHLSAMVLASELDFKKAGKELLAAKDKGFQAFKNHHWEILILGGYYEEAEQLRLAYELEPRNWYENPDSEESQYLFWIERLHESLANTLLEAWREMEDERFKADFGIRLLKSKSHDLNKSNIQELADFIQKVQGKNTALSSFAKNPDFQDSKSINSFLEWLGKPDELTGNPYHSPLIWSAQAIQSDALDRYEILNGATEFNRDPVLWMRKVQAARELGLSNYATDALGEMSKWIDQETLYQLQMRKF</sequence>
<dbReference type="eggNOG" id="COG3071">
    <property type="taxonomic scope" value="Bacteria"/>
</dbReference>
<name>A0A0P8AV54_9BACT</name>
<dbReference type="EMBL" id="LJXT01000003">
    <property type="protein sequence ID" value="KPQ20023.1"/>
    <property type="molecule type" value="Genomic_DNA"/>
</dbReference>
<gene>
    <name evidence="2" type="ORF">HLUCCX10_00990</name>
</gene>
<feature type="transmembrane region" description="Helical" evidence="1">
    <location>
        <begin position="304"/>
        <end position="321"/>
    </location>
</feature>
<dbReference type="STRING" id="1305737.GCA_000526355_01315"/>
<evidence type="ECO:0000313" key="2">
    <source>
        <dbReference type="EMBL" id="KPQ20023.1"/>
    </source>
</evidence>
<dbReference type="InterPro" id="IPR011990">
    <property type="entry name" value="TPR-like_helical_dom_sf"/>
</dbReference>
<feature type="transmembrane region" description="Helical" evidence="1">
    <location>
        <begin position="200"/>
        <end position="226"/>
    </location>
</feature>
<dbReference type="Gene3D" id="1.25.40.10">
    <property type="entry name" value="Tetratricopeptide repeat domain"/>
    <property type="match status" value="1"/>
</dbReference>
<accession>A0A0P8AV54</accession>
<feature type="transmembrane region" description="Helical" evidence="1">
    <location>
        <begin position="383"/>
        <end position="402"/>
    </location>
</feature>
<comment type="caution">
    <text evidence="2">The sequence shown here is derived from an EMBL/GenBank/DDBJ whole genome shotgun (WGS) entry which is preliminary data.</text>
</comment>
<dbReference type="OrthoDB" id="973593at2"/>
<feature type="transmembrane region" description="Helical" evidence="1">
    <location>
        <begin position="238"/>
        <end position="258"/>
    </location>
</feature>
<dbReference type="Proteomes" id="UP000050421">
    <property type="component" value="Unassembled WGS sequence"/>
</dbReference>
<dbReference type="PATRIC" id="fig|1305737.6.peg.658"/>
<feature type="transmembrane region" description="Helical" evidence="1">
    <location>
        <begin position="7"/>
        <end position="28"/>
    </location>
</feature>
<feature type="transmembrane region" description="Helical" evidence="1">
    <location>
        <begin position="110"/>
        <end position="128"/>
    </location>
</feature>
<reference evidence="2 3" key="1">
    <citation type="submission" date="2015-09" db="EMBL/GenBank/DDBJ databases">
        <title>Identification and resolution of microdiversity through metagenomic sequencing of parallel consortia.</title>
        <authorList>
            <person name="Nelson W.C."/>
            <person name="Romine M.F."/>
            <person name="Lindemann S.R."/>
        </authorList>
    </citation>
    <scope>NUCLEOTIDE SEQUENCE [LARGE SCALE GENOMIC DNA]</scope>
    <source>
        <strain evidence="2">HL-49</strain>
    </source>
</reference>
<feature type="transmembrane region" description="Helical" evidence="1">
    <location>
        <begin position="140"/>
        <end position="158"/>
    </location>
</feature>
<evidence type="ECO:0000256" key="1">
    <source>
        <dbReference type="SAM" id="Phobius"/>
    </source>
</evidence>
<proteinExistence type="predicted"/>
<feature type="transmembrane region" description="Helical" evidence="1">
    <location>
        <begin position="86"/>
        <end position="103"/>
    </location>
</feature>
<keyword evidence="1" id="KW-1133">Transmembrane helix</keyword>
<dbReference type="SUPFAM" id="SSF48452">
    <property type="entry name" value="TPR-like"/>
    <property type="match status" value="1"/>
</dbReference>
<feature type="transmembrane region" description="Helical" evidence="1">
    <location>
        <begin position="341"/>
        <end position="362"/>
    </location>
</feature>
<organism evidence="2 3">
    <name type="scientific">Algoriphagus marincola HL-49</name>
    <dbReference type="NCBI Taxonomy" id="1305737"/>
    <lineage>
        <taxon>Bacteria</taxon>
        <taxon>Pseudomonadati</taxon>
        <taxon>Bacteroidota</taxon>
        <taxon>Cytophagia</taxon>
        <taxon>Cytophagales</taxon>
        <taxon>Cyclobacteriaceae</taxon>
        <taxon>Algoriphagus</taxon>
    </lineage>
</organism>
<feature type="transmembrane region" description="Helical" evidence="1">
    <location>
        <begin position="273"/>
        <end position="292"/>
    </location>
</feature>
<protein>
    <submittedName>
        <fullName evidence="2">Tetratricopeptide repeat</fullName>
    </submittedName>
</protein>
<evidence type="ECO:0000313" key="3">
    <source>
        <dbReference type="Proteomes" id="UP000050421"/>
    </source>
</evidence>
<dbReference type="Pfam" id="PF14559">
    <property type="entry name" value="TPR_19"/>
    <property type="match status" value="1"/>
</dbReference>